<proteinExistence type="predicted"/>
<evidence type="ECO:0008006" key="2">
    <source>
        <dbReference type="Google" id="ProtNLM"/>
    </source>
</evidence>
<sequence length="137" mass="15738">MRMPGKIESDMFAPCGMNCMVCYKHCYHKKPCAGCLNSDRGKPEHCRKCRIKDCTAGKNITYCYECSDFPCKQIKSLEKSYNSRYRASLIENSRAAKEYGAEILLEEHREKYKCPDCGGIISLHDAECSECQHKMRT</sequence>
<organism evidence="1">
    <name type="scientific">Anaerostipes caccae</name>
    <dbReference type="NCBI Taxonomy" id="105841"/>
    <lineage>
        <taxon>Bacteria</taxon>
        <taxon>Bacillati</taxon>
        <taxon>Bacillota</taxon>
        <taxon>Clostridia</taxon>
        <taxon>Lachnospirales</taxon>
        <taxon>Lachnospiraceae</taxon>
        <taxon>Anaerostipes</taxon>
    </lineage>
</organism>
<dbReference type="RefSeq" id="WP_006568636.1">
    <property type="nucleotide sequence ID" value="NZ_BAABZP010000001.1"/>
</dbReference>
<dbReference type="EMBL" id="CACRSQ010000007">
    <property type="protein sequence ID" value="VYT32846.1"/>
    <property type="molecule type" value="Genomic_DNA"/>
</dbReference>
<reference evidence="1" key="1">
    <citation type="submission" date="2019-11" db="EMBL/GenBank/DDBJ databases">
        <authorList>
            <person name="Feng L."/>
        </authorList>
    </citation>
    <scope>NUCLEOTIDE SEQUENCE</scope>
    <source>
        <strain evidence="1">AcaccaeLFYP115</strain>
    </source>
</reference>
<name>A0A6N2W0A3_9FIRM</name>
<evidence type="ECO:0000313" key="1">
    <source>
        <dbReference type="EMBL" id="VYT32846.1"/>
    </source>
</evidence>
<dbReference type="InterPro" id="IPR024227">
    <property type="entry name" value="DUF3795"/>
</dbReference>
<accession>A0A6N2W0A3</accession>
<gene>
    <name evidence="1" type="ORF">ACLFYP115_02738</name>
</gene>
<dbReference type="AlphaFoldDB" id="A0A6N2W0A3"/>
<protein>
    <recommendedName>
        <fullName evidence="2">DUF3795 domain-containing protein</fullName>
    </recommendedName>
</protein>
<dbReference type="Pfam" id="PF12675">
    <property type="entry name" value="DUF3795"/>
    <property type="match status" value="1"/>
</dbReference>